<dbReference type="RefSeq" id="WP_212705226.1">
    <property type="nucleotide sequence ID" value="NZ_CP073581.1"/>
</dbReference>
<keyword evidence="2" id="KW-1185">Reference proteome</keyword>
<evidence type="ECO:0000313" key="2">
    <source>
        <dbReference type="Proteomes" id="UP000683291"/>
    </source>
</evidence>
<name>A0A975PN30_9RHOB</name>
<dbReference type="Proteomes" id="UP000683291">
    <property type="component" value="Chromosome 1"/>
</dbReference>
<protein>
    <submittedName>
        <fullName evidence="1">AAA family ATPase</fullName>
    </submittedName>
</protein>
<dbReference type="PANTHER" id="PTHR37816:SF1">
    <property type="entry name" value="TOXIN"/>
    <property type="match status" value="1"/>
</dbReference>
<evidence type="ECO:0000313" key="1">
    <source>
        <dbReference type="EMBL" id="QUJ77031.1"/>
    </source>
</evidence>
<dbReference type="Gene3D" id="3.40.50.300">
    <property type="entry name" value="P-loop containing nucleotide triphosphate hydrolases"/>
    <property type="match status" value="1"/>
</dbReference>
<reference evidence="1" key="1">
    <citation type="submission" date="2021-04" db="EMBL/GenBank/DDBJ databases">
        <title>Complete genome sequence for Sulfitobacter sp. strain JK7-1.</title>
        <authorList>
            <person name="Park S.-J."/>
        </authorList>
    </citation>
    <scope>NUCLEOTIDE SEQUENCE</scope>
    <source>
        <strain evidence="1">JK7-1</strain>
    </source>
</reference>
<sequence>MRRIMIVGGPGSGKSTLARTLGARLGLPVHHMDHIHWQGVWDERPKEEKIRLAHAVEAQDAWVFEGGNSATYDNRMARADTVIWLDLPVGLRLWRVTKRTLRYVGRTRPDLPEGCRERLNRETVVFYRFIWRMRHVQRAKIAERFNAARPDLTRVHLRSPAEVRAWLAQI</sequence>
<dbReference type="EMBL" id="CP073581">
    <property type="protein sequence ID" value="QUJ77031.1"/>
    <property type="molecule type" value="Genomic_DNA"/>
</dbReference>
<organism evidence="1 2">
    <name type="scientific">Sulfitobacter albidus</name>
    <dbReference type="NCBI Taxonomy" id="2829501"/>
    <lineage>
        <taxon>Bacteria</taxon>
        <taxon>Pseudomonadati</taxon>
        <taxon>Pseudomonadota</taxon>
        <taxon>Alphaproteobacteria</taxon>
        <taxon>Rhodobacterales</taxon>
        <taxon>Roseobacteraceae</taxon>
        <taxon>Sulfitobacter</taxon>
    </lineage>
</organism>
<dbReference type="SUPFAM" id="SSF52540">
    <property type="entry name" value="P-loop containing nucleoside triphosphate hydrolases"/>
    <property type="match status" value="1"/>
</dbReference>
<dbReference type="KEGG" id="sual:KDD17_03055"/>
<dbReference type="PANTHER" id="PTHR37816">
    <property type="entry name" value="YALI0E33011P"/>
    <property type="match status" value="1"/>
</dbReference>
<proteinExistence type="predicted"/>
<dbReference type="InterPro" id="IPR052922">
    <property type="entry name" value="Cytidylate_Kinase-2"/>
</dbReference>
<gene>
    <name evidence="1" type="ORF">KDD17_03055</name>
</gene>
<dbReference type="AlphaFoldDB" id="A0A975PN30"/>
<dbReference type="InterPro" id="IPR027417">
    <property type="entry name" value="P-loop_NTPase"/>
</dbReference>
<accession>A0A975PN30</accession>